<feature type="binding site" evidence="7">
    <location>
        <position position="162"/>
    </location>
    <ligand>
        <name>2-oxoglutarate</name>
        <dbReference type="ChEBI" id="CHEBI:16810"/>
    </ligand>
</feature>
<dbReference type="RefSeq" id="WP_116649172.1">
    <property type="nucleotide sequence ID" value="NZ_QUZK01000003.1"/>
</dbReference>
<dbReference type="GO" id="GO:0006879">
    <property type="term" value="P:intracellular iron ion homeostasis"/>
    <property type="evidence" value="ECO:0007669"/>
    <property type="project" value="TreeGrafter"/>
</dbReference>
<dbReference type="InterPro" id="IPR041097">
    <property type="entry name" value="PKHD_C"/>
</dbReference>
<dbReference type="Proteomes" id="UP000260351">
    <property type="component" value="Unassembled WGS sequence"/>
</dbReference>
<dbReference type="Gene3D" id="4.10.860.20">
    <property type="entry name" value="Rabenosyn, Rab binding domain"/>
    <property type="match status" value="1"/>
</dbReference>
<name>A0A3E1KD57_9GAMM</name>
<evidence type="ECO:0000256" key="3">
    <source>
        <dbReference type="ARBA" id="ARBA00022896"/>
    </source>
</evidence>
<comment type="caution">
    <text evidence="9">The sequence shown here is derived from an EMBL/GenBank/DDBJ whole genome shotgun (WGS) entry which is preliminary data.</text>
</comment>
<keyword evidence="2 7" id="KW-0479">Metal-binding</keyword>
<dbReference type="GO" id="GO:0031418">
    <property type="term" value="F:L-ascorbic acid binding"/>
    <property type="evidence" value="ECO:0007669"/>
    <property type="project" value="UniProtKB-KW"/>
</dbReference>
<feature type="binding site" evidence="7">
    <location>
        <position position="97"/>
    </location>
    <ligand>
        <name>Fe cation</name>
        <dbReference type="ChEBI" id="CHEBI:24875"/>
    </ligand>
</feature>
<dbReference type="Pfam" id="PF13640">
    <property type="entry name" value="2OG-FeII_Oxy_3"/>
    <property type="match status" value="1"/>
</dbReference>
<dbReference type="PROSITE" id="PS51471">
    <property type="entry name" value="FE2OG_OXY"/>
    <property type="match status" value="1"/>
</dbReference>
<evidence type="ECO:0000256" key="5">
    <source>
        <dbReference type="ARBA" id="ARBA00023002"/>
    </source>
</evidence>
<dbReference type="EMBL" id="QUZK01000003">
    <property type="protein sequence ID" value="RFF32858.1"/>
    <property type="molecule type" value="Genomic_DNA"/>
</dbReference>
<dbReference type="NCBIfam" id="NF003975">
    <property type="entry name" value="PRK05467.1-4"/>
    <property type="match status" value="1"/>
</dbReference>
<proteinExistence type="inferred from homology"/>
<keyword evidence="10" id="KW-1185">Reference proteome</keyword>
<dbReference type="GO" id="GO:0016706">
    <property type="term" value="F:2-oxoglutarate-dependent dioxygenase activity"/>
    <property type="evidence" value="ECO:0007669"/>
    <property type="project" value="UniProtKB-UniRule"/>
</dbReference>
<feature type="binding site" evidence="7">
    <location>
        <position position="152"/>
    </location>
    <ligand>
        <name>Fe cation</name>
        <dbReference type="ChEBI" id="CHEBI:24875"/>
    </ligand>
</feature>
<feature type="domain" description="Fe2OG dioxygenase" evidence="8">
    <location>
        <begin position="77"/>
        <end position="171"/>
    </location>
</feature>
<comment type="cofactor">
    <cofactor evidence="7">
        <name>Fe(2+)</name>
        <dbReference type="ChEBI" id="CHEBI:29033"/>
    </cofactor>
    <text evidence="7">Binds 1 Fe(2+) ion per subunit.</text>
</comment>
<keyword evidence="3 7" id="KW-0847">Vitamin C</keyword>
<evidence type="ECO:0000313" key="9">
    <source>
        <dbReference type="EMBL" id="RFF32858.1"/>
    </source>
</evidence>
<keyword evidence="5 7" id="KW-0560">Oxidoreductase</keyword>
<dbReference type="NCBIfam" id="NF003974">
    <property type="entry name" value="PRK05467.1-3"/>
    <property type="match status" value="1"/>
</dbReference>
<evidence type="ECO:0000256" key="7">
    <source>
        <dbReference type="HAMAP-Rule" id="MF_00657"/>
    </source>
</evidence>
<dbReference type="HAMAP" id="MF_00657">
    <property type="entry name" value="Hydroxyl_YbiX"/>
    <property type="match status" value="1"/>
</dbReference>
<feature type="binding site" evidence="7">
    <location>
        <position position="95"/>
    </location>
    <ligand>
        <name>Fe cation</name>
        <dbReference type="ChEBI" id="CHEBI:24875"/>
    </ligand>
</feature>
<dbReference type="OrthoDB" id="9812472at2"/>
<evidence type="ECO:0000256" key="2">
    <source>
        <dbReference type="ARBA" id="ARBA00022723"/>
    </source>
</evidence>
<gene>
    <name evidence="9" type="ORF">DZC52_00550</name>
</gene>
<protein>
    <submittedName>
        <fullName evidence="9">Fe2+-dependent dioxygenase</fullName>
    </submittedName>
</protein>
<dbReference type="PANTHER" id="PTHR41536">
    <property type="entry name" value="PKHD-TYPE HYDROXYLASE YBIX"/>
    <property type="match status" value="1"/>
</dbReference>
<keyword evidence="6 7" id="KW-0408">Iron</keyword>
<evidence type="ECO:0000256" key="4">
    <source>
        <dbReference type="ARBA" id="ARBA00022964"/>
    </source>
</evidence>
<comment type="cofactor">
    <cofactor evidence="1 7">
        <name>L-ascorbate</name>
        <dbReference type="ChEBI" id="CHEBI:38290"/>
    </cofactor>
</comment>
<evidence type="ECO:0000256" key="6">
    <source>
        <dbReference type="ARBA" id="ARBA00023004"/>
    </source>
</evidence>
<reference evidence="9 10" key="1">
    <citation type="submission" date="2018-08" db="EMBL/GenBank/DDBJ databases">
        <title>Wenzhouxiangella salilacus sp. nov., a novel bacterium isolated from a saline lake in Xinjiang Province, China.</title>
        <authorList>
            <person name="Han S."/>
        </authorList>
    </citation>
    <scope>NUCLEOTIDE SEQUENCE [LARGE SCALE GENOMIC DNA]</scope>
    <source>
        <strain evidence="9 10">XDB06</strain>
    </source>
</reference>
<dbReference type="GO" id="GO:0005506">
    <property type="term" value="F:iron ion binding"/>
    <property type="evidence" value="ECO:0007669"/>
    <property type="project" value="UniProtKB-UniRule"/>
</dbReference>
<dbReference type="InterPro" id="IPR044862">
    <property type="entry name" value="Pro_4_hyd_alph_FE2OG_OXY"/>
</dbReference>
<dbReference type="Pfam" id="PF18331">
    <property type="entry name" value="PKHD_C"/>
    <property type="match status" value="1"/>
</dbReference>
<evidence type="ECO:0000313" key="10">
    <source>
        <dbReference type="Proteomes" id="UP000260351"/>
    </source>
</evidence>
<dbReference type="InterPro" id="IPR005123">
    <property type="entry name" value="Oxoglu/Fe-dep_dioxygenase_dom"/>
</dbReference>
<dbReference type="InterPro" id="IPR006620">
    <property type="entry name" value="Pro_4_hyd_alph"/>
</dbReference>
<dbReference type="InterPro" id="IPR023550">
    <property type="entry name" value="PKHD_hydroxylase"/>
</dbReference>
<dbReference type="GO" id="GO:0006974">
    <property type="term" value="P:DNA damage response"/>
    <property type="evidence" value="ECO:0007669"/>
    <property type="project" value="TreeGrafter"/>
</dbReference>
<organism evidence="9 10">
    <name type="scientific">Wenzhouxiangella sediminis</name>
    <dbReference type="NCBI Taxonomy" id="1792836"/>
    <lineage>
        <taxon>Bacteria</taxon>
        <taxon>Pseudomonadati</taxon>
        <taxon>Pseudomonadota</taxon>
        <taxon>Gammaproteobacteria</taxon>
        <taxon>Chromatiales</taxon>
        <taxon>Wenzhouxiangellaceae</taxon>
        <taxon>Wenzhouxiangella</taxon>
    </lineage>
</organism>
<accession>A0A3E1KD57</accession>
<sequence length="218" mass="24433">MLLQIADCLEASDLEAVVETAARADFTSGENTAGRVARTVKHNLQAEDSAEIRGLLELVERRLRANPLVQSVARPMAFVKLLLSRYEPGMAYGSHVDNALMKGQRTDLSFTLLLSDPASYEGGELVMEDSSGERAWKPAAGSLLLYPSTTLHRVEEVTRGERLAVVGWIQSRVRSAEQRELLFDLERAMSSEYDARGKTNQYDRLSKCFNNLLRRWLD</sequence>
<evidence type="ECO:0000256" key="1">
    <source>
        <dbReference type="ARBA" id="ARBA00001961"/>
    </source>
</evidence>
<dbReference type="PANTHER" id="PTHR41536:SF1">
    <property type="entry name" value="PKHD-TYPE HYDROXYLASE YBIX"/>
    <property type="match status" value="1"/>
</dbReference>
<evidence type="ECO:0000259" key="8">
    <source>
        <dbReference type="PROSITE" id="PS51471"/>
    </source>
</evidence>
<keyword evidence="4 7" id="KW-0223">Dioxygenase</keyword>
<dbReference type="SMART" id="SM00702">
    <property type="entry name" value="P4Hc"/>
    <property type="match status" value="1"/>
</dbReference>
<dbReference type="AlphaFoldDB" id="A0A3E1KD57"/>
<dbReference type="Gene3D" id="2.60.120.620">
    <property type="entry name" value="q2cbj1_9rhob like domain"/>
    <property type="match status" value="1"/>
</dbReference>